<dbReference type="EMBL" id="CP162601">
    <property type="protein sequence ID" value="XDK24836.1"/>
    <property type="molecule type" value="Genomic_DNA"/>
</dbReference>
<organism evidence="16">
    <name type="scientific">Vibrio sp. HB236076</name>
    <dbReference type="NCBI Taxonomy" id="3232307"/>
    <lineage>
        <taxon>Bacteria</taxon>
        <taxon>Pseudomonadati</taxon>
        <taxon>Pseudomonadota</taxon>
        <taxon>Gammaproteobacteria</taxon>
        <taxon>Vibrionales</taxon>
        <taxon>Vibrionaceae</taxon>
        <taxon>Vibrio</taxon>
    </lineage>
</organism>
<dbReference type="PROSITE" id="PS00584">
    <property type="entry name" value="PFKB_KINASES_2"/>
    <property type="match status" value="1"/>
</dbReference>
<evidence type="ECO:0000256" key="12">
    <source>
        <dbReference type="ARBA" id="ARBA00067931"/>
    </source>
</evidence>
<keyword evidence="5" id="KW-0067">ATP-binding</keyword>
<dbReference type="PANTHER" id="PTHR43085:SF15">
    <property type="entry name" value="2-DEHYDRO-3-DEOXYGLUCONOKINASE"/>
    <property type="match status" value="1"/>
</dbReference>
<dbReference type="GO" id="GO:0005829">
    <property type="term" value="C:cytosol"/>
    <property type="evidence" value="ECO:0007669"/>
    <property type="project" value="TreeGrafter"/>
</dbReference>
<dbReference type="InterPro" id="IPR050306">
    <property type="entry name" value="PfkB_Carbo_kinase"/>
</dbReference>
<protein>
    <recommendedName>
        <fullName evidence="12">2-dehydro-3-deoxygluconokinase</fullName>
        <ecNumber evidence="11">2.7.1.45</ecNumber>
    </recommendedName>
    <alternativeName>
        <fullName evidence="13">2-keto-3-deoxygluconokinase</fullName>
    </alternativeName>
    <alternativeName>
        <fullName evidence="14">3-deoxy-2-oxo-D-gluconate kinase</fullName>
    </alternativeName>
    <alternativeName>
        <fullName evidence="8">KDG kinase</fullName>
    </alternativeName>
</protein>
<dbReference type="EC" id="2.7.1.45" evidence="11"/>
<dbReference type="GO" id="GO:0006974">
    <property type="term" value="P:DNA damage response"/>
    <property type="evidence" value="ECO:0007669"/>
    <property type="project" value="TreeGrafter"/>
</dbReference>
<sequence length="310" mass="34603">MSPFKLAIIGECMVELQHTEQGLRQSFGGDSLNTAVYFTRLTREHPFTTAYVTALGQDRFSLDMLTAWQSEGIDTRLVRRFDDKSPGLYYIDTDDSGERSFTYWRNDAAAKYLFDPDRIGDLSDQLLEFNAWYLSGISLAILTDVGRQTLFELMARFVEQGGKVYFDNNYRPKLWSSPEQAQQAYAQVLALTDTALLTFDDEQLLYGDREEQQCIARTQEFGVREIIIKRGGEAALVVLDQQMDSVAPAPVEKIVDTTAAGDSFSGGYLARRLTQGSAVESAQFGHRVAGQVIQTKGALIPPAAMQSVEL</sequence>
<dbReference type="GO" id="GO:0042840">
    <property type="term" value="P:D-glucuronate catabolic process"/>
    <property type="evidence" value="ECO:0007669"/>
    <property type="project" value="TreeGrafter"/>
</dbReference>
<evidence type="ECO:0000256" key="9">
    <source>
        <dbReference type="ARBA" id="ARBA00050729"/>
    </source>
</evidence>
<dbReference type="GO" id="GO:0008673">
    <property type="term" value="F:2-dehydro-3-deoxygluconokinase activity"/>
    <property type="evidence" value="ECO:0007669"/>
    <property type="project" value="UniProtKB-EC"/>
</dbReference>
<evidence type="ECO:0000259" key="15">
    <source>
        <dbReference type="Pfam" id="PF00294"/>
    </source>
</evidence>
<keyword evidence="6" id="KW-0119">Carbohydrate metabolism</keyword>
<dbReference type="FunFam" id="3.40.1190.20:FF:000011">
    <property type="entry name" value="2-dehydro-3-deoxygluconokinase, putative"/>
    <property type="match status" value="1"/>
</dbReference>
<evidence type="ECO:0000256" key="5">
    <source>
        <dbReference type="ARBA" id="ARBA00022840"/>
    </source>
</evidence>
<evidence type="ECO:0000256" key="4">
    <source>
        <dbReference type="ARBA" id="ARBA00022777"/>
    </source>
</evidence>
<reference evidence="16" key="1">
    <citation type="submission" date="2024-07" db="EMBL/GenBank/DDBJ databases">
        <title>Genome Analysis of a Potential Novel Vibrio Species Secreting pH- and Thermo-stable Alginate Lyase and its Application in Producing Alginate Oligosaccharides.</title>
        <authorList>
            <person name="Huang H."/>
            <person name="Bao K."/>
        </authorList>
    </citation>
    <scope>NUCLEOTIDE SEQUENCE</scope>
    <source>
        <strain evidence="16">HB236076</strain>
    </source>
</reference>
<dbReference type="KEGG" id="vih:AB0763_11795"/>
<keyword evidence="4 16" id="KW-0418">Kinase</keyword>
<comment type="similarity">
    <text evidence="1">Belongs to the carbohydrate kinase PfkB family.</text>
</comment>
<evidence type="ECO:0000256" key="8">
    <source>
        <dbReference type="ARBA" id="ARBA00044254"/>
    </source>
</evidence>
<dbReference type="InterPro" id="IPR011611">
    <property type="entry name" value="PfkB_dom"/>
</dbReference>
<keyword evidence="2" id="KW-0808">Transferase</keyword>
<evidence type="ECO:0000256" key="10">
    <source>
        <dbReference type="ARBA" id="ARBA00054997"/>
    </source>
</evidence>
<evidence type="ECO:0000256" key="3">
    <source>
        <dbReference type="ARBA" id="ARBA00022741"/>
    </source>
</evidence>
<keyword evidence="3" id="KW-0547">Nucleotide-binding</keyword>
<name>A0AB39H910_9VIBR</name>
<proteinExistence type="inferred from homology"/>
<accession>A0AB39H910</accession>
<dbReference type="GO" id="GO:0005524">
    <property type="term" value="F:ATP binding"/>
    <property type="evidence" value="ECO:0007669"/>
    <property type="project" value="UniProtKB-KW"/>
</dbReference>
<dbReference type="Gene3D" id="3.40.1190.20">
    <property type="match status" value="1"/>
</dbReference>
<comment type="pathway">
    <text evidence="7">Carbohydrate acid metabolism; 2-dehydro-3-deoxy-D-gluconate degradation; D-glyceraldehyde 3-phosphate and pyruvate from 2-dehydro-3-deoxy-D-gluconate: step 1/2.</text>
</comment>
<dbReference type="InterPro" id="IPR029056">
    <property type="entry name" value="Ribokinase-like"/>
</dbReference>
<evidence type="ECO:0000256" key="2">
    <source>
        <dbReference type="ARBA" id="ARBA00022679"/>
    </source>
</evidence>
<comment type="function">
    <text evidence="10">Catalyzes the phosphorylation of 2-keto-3-deoxygluconate (KDG) to produce 2-keto-3-deoxy-6-phosphogluconate (KDPG).</text>
</comment>
<evidence type="ECO:0000256" key="13">
    <source>
        <dbReference type="ARBA" id="ARBA00075711"/>
    </source>
</evidence>
<dbReference type="CDD" id="cd01166">
    <property type="entry name" value="KdgK"/>
    <property type="match status" value="1"/>
</dbReference>
<gene>
    <name evidence="16" type="ORF">AB0763_11795</name>
</gene>
<evidence type="ECO:0000256" key="1">
    <source>
        <dbReference type="ARBA" id="ARBA00010688"/>
    </source>
</evidence>
<feature type="domain" description="Carbohydrate kinase PfkB" evidence="15">
    <location>
        <begin position="5"/>
        <end position="300"/>
    </location>
</feature>
<dbReference type="InterPro" id="IPR002173">
    <property type="entry name" value="Carboh/pur_kinase_PfkB_CS"/>
</dbReference>
<dbReference type="GO" id="GO:0019698">
    <property type="term" value="P:D-galacturonate catabolic process"/>
    <property type="evidence" value="ECO:0007669"/>
    <property type="project" value="TreeGrafter"/>
</dbReference>
<evidence type="ECO:0000313" key="16">
    <source>
        <dbReference type="EMBL" id="XDK24836.1"/>
    </source>
</evidence>
<evidence type="ECO:0000256" key="6">
    <source>
        <dbReference type="ARBA" id="ARBA00023277"/>
    </source>
</evidence>
<dbReference type="RefSeq" id="WP_306101967.1">
    <property type="nucleotide sequence ID" value="NZ_CP162601.1"/>
</dbReference>
<dbReference type="PANTHER" id="PTHR43085">
    <property type="entry name" value="HEXOKINASE FAMILY MEMBER"/>
    <property type="match status" value="1"/>
</dbReference>
<evidence type="ECO:0000256" key="14">
    <source>
        <dbReference type="ARBA" id="ARBA00080545"/>
    </source>
</evidence>
<dbReference type="Pfam" id="PF00294">
    <property type="entry name" value="PfkB"/>
    <property type="match status" value="1"/>
</dbReference>
<evidence type="ECO:0000256" key="11">
    <source>
        <dbReference type="ARBA" id="ARBA00066369"/>
    </source>
</evidence>
<dbReference type="SUPFAM" id="SSF53613">
    <property type="entry name" value="Ribokinase-like"/>
    <property type="match status" value="1"/>
</dbReference>
<comment type="catalytic activity">
    <reaction evidence="9">
        <text>2-dehydro-3-deoxy-D-gluconate + ATP = 2-dehydro-3-deoxy-6-phospho-D-gluconate + ADP + H(+)</text>
        <dbReference type="Rhea" id="RHEA:14797"/>
        <dbReference type="ChEBI" id="CHEBI:15378"/>
        <dbReference type="ChEBI" id="CHEBI:30616"/>
        <dbReference type="ChEBI" id="CHEBI:57569"/>
        <dbReference type="ChEBI" id="CHEBI:57990"/>
        <dbReference type="ChEBI" id="CHEBI:456216"/>
        <dbReference type="EC" id="2.7.1.45"/>
    </reaction>
</comment>
<evidence type="ECO:0000256" key="7">
    <source>
        <dbReference type="ARBA" id="ARBA00043951"/>
    </source>
</evidence>
<dbReference type="AlphaFoldDB" id="A0AB39H910"/>